<feature type="domain" description="C2H2-type" evidence="1">
    <location>
        <begin position="140"/>
        <end position="162"/>
    </location>
</feature>
<dbReference type="SMART" id="SM00355">
    <property type="entry name" value="ZnF_C2H2"/>
    <property type="match status" value="8"/>
</dbReference>
<feature type="domain" description="C2H2-type" evidence="1">
    <location>
        <begin position="193"/>
        <end position="215"/>
    </location>
</feature>
<gene>
    <name evidence="2" type="ORF">RR48_06459</name>
</gene>
<proteinExistence type="predicted"/>
<organism evidence="2 3">
    <name type="scientific">Papilio machaon</name>
    <name type="common">Old World swallowtail butterfly</name>
    <dbReference type="NCBI Taxonomy" id="76193"/>
    <lineage>
        <taxon>Eukaryota</taxon>
        <taxon>Metazoa</taxon>
        <taxon>Ecdysozoa</taxon>
        <taxon>Arthropoda</taxon>
        <taxon>Hexapoda</taxon>
        <taxon>Insecta</taxon>
        <taxon>Pterygota</taxon>
        <taxon>Neoptera</taxon>
        <taxon>Endopterygota</taxon>
        <taxon>Lepidoptera</taxon>
        <taxon>Glossata</taxon>
        <taxon>Ditrysia</taxon>
        <taxon>Papilionoidea</taxon>
        <taxon>Papilionidae</taxon>
        <taxon>Papilioninae</taxon>
        <taxon>Papilio</taxon>
    </lineage>
</organism>
<evidence type="ECO:0000259" key="1">
    <source>
        <dbReference type="PROSITE" id="PS00028"/>
    </source>
</evidence>
<sequence>MLRSDSQEVKNRYTRQTKTMSSLSASGVFSSCVDYFCLVCESRLRDGADAAAHVAMPVHTKNFLTTEYFLVLKTMSALSASGVFSSCVDYFCLVCESRLRDGADATAHVAKPVHTKNFLTTEYFGNQQECVRKIKKWYLCELCNVLLPTAARVRLHVAEARHAEHRAARVVQRREYFGNQQECVRKIKKWYLCELCNVLLPTAARVRLHVAEARHAEHRAARVVQRRADRILAFASVQLKDSAWNGILDDTCAICNTEFDDEHIHRNETSHILKLIQSKIEYDENQNLYRRVDDNTFHCITCNKLVAFNSMDVHFNDDEHKNLYQCFCEENKFNSDESKVEIEAENVESHIERSENIENVEKNELINDKEHSEKDKNDIQQINTKKITEIFDTVKIDEDENSKINLENDDILSSIENFNRNNISINVELKTATCKKCEKDLDFQMKSIKDHILEHEMNNEIEDFETTKVKSDTELTEEMPNGKTSPAATVKNEQEFKKVRGKKIKEHKSNFEAKQFANENDMTYLDSEDKVYCIKCKVNIPTSLKCLQEHVAGSAHLKAINKQHLEVVLYKNDNESNEEHTNKIAAEDFVQNKLFIDGISKCVVINDTICISVLSSELMLEENNKLKCLICEQKLFMHDFESHIKQYHHNKKSSKCFVLELSSEFIREIKPQCFHCGYCNNLHSPWSAMLKHIQSADHRESRSSAHIRLQRLMPEIIQHRRQHQLNRMMAAFGFMFGANRRRYYDSDSD</sequence>
<dbReference type="EMBL" id="KQ459875">
    <property type="protein sequence ID" value="KPJ19599.1"/>
    <property type="molecule type" value="Genomic_DNA"/>
</dbReference>
<dbReference type="PROSITE" id="PS00028">
    <property type="entry name" value="ZINC_FINGER_C2H2_1"/>
    <property type="match status" value="2"/>
</dbReference>
<dbReference type="Proteomes" id="UP000053240">
    <property type="component" value="Unassembled WGS sequence"/>
</dbReference>
<protein>
    <recommendedName>
        <fullName evidence="1">C2H2-type domain-containing protein</fullName>
    </recommendedName>
</protein>
<dbReference type="InterPro" id="IPR013087">
    <property type="entry name" value="Znf_C2H2_type"/>
</dbReference>
<evidence type="ECO:0000313" key="2">
    <source>
        <dbReference type="EMBL" id="KPJ19599.1"/>
    </source>
</evidence>
<accession>A0A194RQC1</accession>
<keyword evidence="3" id="KW-1185">Reference proteome</keyword>
<dbReference type="AlphaFoldDB" id="A0A194RQC1"/>
<name>A0A194RQC1_PAPMA</name>
<reference evidence="2 3" key="1">
    <citation type="journal article" date="2015" name="Nat. Commun.">
        <title>Outbred genome sequencing and CRISPR/Cas9 gene editing in butterflies.</title>
        <authorList>
            <person name="Li X."/>
            <person name="Fan D."/>
            <person name="Zhang W."/>
            <person name="Liu G."/>
            <person name="Zhang L."/>
            <person name="Zhao L."/>
            <person name="Fang X."/>
            <person name="Chen L."/>
            <person name="Dong Y."/>
            <person name="Chen Y."/>
            <person name="Ding Y."/>
            <person name="Zhao R."/>
            <person name="Feng M."/>
            <person name="Zhu Y."/>
            <person name="Feng Y."/>
            <person name="Jiang X."/>
            <person name="Zhu D."/>
            <person name="Xiang H."/>
            <person name="Feng X."/>
            <person name="Li S."/>
            <person name="Wang J."/>
            <person name="Zhang G."/>
            <person name="Kronforst M.R."/>
            <person name="Wang W."/>
        </authorList>
    </citation>
    <scope>NUCLEOTIDE SEQUENCE [LARGE SCALE GENOMIC DNA]</scope>
    <source>
        <strain evidence="2">Ya'a_city_454_Pm</strain>
        <tissue evidence="2">Whole body</tissue>
    </source>
</reference>
<evidence type="ECO:0000313" key="3">
    <source>
        <dbReference type="Proteomes" id="UP000053240"/>
    </source>
</evidence>
<dbReference type="InParanoid" id="A0A194RQC1"/>
<dbReference type="PROSITE" id="PS51257">
    <property type="entry name" value="PROKAR_LIPOPROTEIN"/>
    <property type="match status" value="1"/>
</dbReference>